<feature type="domain" description="Trichome birefringence-like C-terminal" evidence="2">
    <location>
        <begin position="2"/>
        <end position="53"/>
    </location>
</feature>
<dbReference type="PANTHER" id="PTHR32285">
    <property type="entry name" value="PROTEIN TRICHOME BIREFRINGENCE-LIKE 9-RELATED"/>
    <property type="match status" value="1"/>
</dbReference>
<comment type="similarity">
    <text evidence="1">Belongs to the PC-esterase family. TBL subfamily.</text>
</comment>
<evidence type="ECO:0000256" key="1">
    <source>
        <dbReference type="ARBA" id="ARBA00007727"/>
    </source>
</evidence>
<evidence type="ECO:0000313" key="4">
    <source>
        <dbReference type="EMBL" id="BAD68707.1"/>
    </source>
</evidence>
<dbReference type="PANTHER" id="PTHR32285:SF56">
    <property type="entry name" value="OS01G0652800 PROTEIN"/>
    <property type="match status" value="1"/>
</dbReference>
<dbReference type="GO" id="GO:0016413">
    <property type="term" value="F:O-acetyltransferase activity"/>
    <property type="evidence" value="ECO:0007669"/>
    <property type="project" value="InterPro"/>
</dbReference>
<dbReference type="EMBL" id="AP003710">
    <property type="protein sequence ID" value="BAD68707.1"/>
    <property type="molecule type" value="Genomic_DNA"/>
</dbReference>
<gene>
    <name evidence="3" type="ORF">OSJNBb0006H05.2-2</name>
    <name evidence="4" type="ORF">OSJNBb0032K15.21-2</name>
</gene>
<evidence type="ECO:0000313" key="3">
    <source>
        <dbReference type="EMBL" id="BAD68683.1"/>
    </source>
</evidence>
<dbReference type="InterPro" id="IPR026057">
    <property type="entry name" value="TBL_C"/>
</dbReference>
<accession>A0A0P0V5Z8</accession>
<dbReference type="InterPro" id="IPR029962">
    <property type="entry name" value="TBL"/>
</dbReference>
<dbReference type="Pfam" id="PF13839">
    <property type="entry name" value="PC-Esterase"/>
    <property type="match status" value="1"/>
</dbReference>
<organism evidence="4">
    <name type="scientific">Oryza sativa subsp. japonica</name>
    <name type="common">Rice</name>
    <dbReference type="NCBI Taxonomy" id="39947"/>
    <lineage>
        <taxon>Eukaryota</taxon>
        <taxon>Viridiplantae</taxon>
        <taxon>Streptophyta</taxon>
        <taxon>Embryophyta</taxon>
        <taxon>Tracheophyta</taxon>
        <taxon>Spermatophyta</taxon>
        <taxon>Magnoliopsida</taxon>
        <taxon>Liliopsida</taxon>
        <taxon>Poales</taxon>
        <taxon>Poaceae</taxon>
        <taxon>BOP clade</taxon>
        <taxon>Oryzoideae</taxon>
        <taxon>Oryzeae</taxon>
        <taxon>Oryzinae</taxon>
        <taxon>Oryza</taxon>
        <taxon>Oryza sativa</taxon>
    </lineage>
</organism>
<evidence type="ECO:0000313" key="5">
    <source>
        <dbReference type="Proteomes" id="UP000000763"/>
    </source>
</evidence>
<reference evidence="4" key="1">
    <citation type="journal article" date="2002" name="Nature">
        <title>The genome sequence and structure of rice chromosome 1.</title>
        <authorList>
            <person name="Sasaki T."/>
            <person name="Matsumoto T."/>
            <person name="Yamamoto K."/>
            <person name="Sakata K."/>
            <person name="Baba T."/>
            <person name="Katayose Y."/>
            <person name="Wu J."/>
            <person name="Niimura Y."/>
            <person name="Cheng Z."/>
            <person name="Nagamura Y."/>
            <person name="Antonio B.A."/>
            <person name="Kanamori H."/>
            <person name="Hosokawa S."/>
            <person name="Masukawa M."/>
            <person name="Arikawa K."/>
            <person name="Chiden Y."/>
            <person name="Hayashi M."/>
            <person name="Okamoto M."/>
            <person name="Ando T."/>
            <person name="Aoki H."/>
            <person name="Arita K."/>
            <person name="Hamada M."/>
            <person name="Harada C."/>
            <person name="Hijishita S."/>
            <person name="Honda M."/>
            <person name="Ichikawa Y."/>
            <person name="Idonuma A."/>
            <person name="Iijima M."/>
            <person name="Ikeda M."/>
            <person name="Ikeno M."/>
            <person name="Itoh S."/>
            <person name="Itoh T."/>
            <person name="Itoh Y."/>
            <person name="Itoh Y."/>
            <person name="Iwabuchi A."/>
            <person name="Kamiya K."/>
            <person name="Karasawa W."/>
            <person name="Katagiri S."/>
            <person name="Kikuta A."/>
            <person name="Kobayashi N."/>
            <person name="Kono I."/>
            <person name="Machita K."/>
            <person name="Maehara T."/>
            <person name="Mizuno H."/>
            <person name="Mizubayashi T."/>
            <person name="Mukai Y."/>
            <person name="Nagasaki H."/>
            <person name="Nakashima M."/>
            <person name="Nakama Y."/>
            <person name="Nakamichi Y."/>
            <person name="Nakamura M."/>
            <person name="Namiki N."/>
            <person name="Negishi M."/>
            <person name="Ohta I."/>
            <person name="Ono N."/>
            <person name="Saji S."/>
            <person name="Sakai K."/>
            <person name="Shibata M."/>
            <person name="Shimokawa T."/>
            <person name="Shomura A."/>
            <person name="Song J."/>
            <person name="Takazaki Y."/>
            <person name="Terasawa K."/>
            <person name="Tsuji K."/>
            <person name="Waki K."/>
            <person name="Yamagata H."/>
            <person name="Yamane H."/>
            <person name="Yoshiki S."/>
            <person name="Yoshihara R."/>
            <person name="Yukawa K."/>
            <person name="Zhong H."/>
            <person name="Iwama H."/>
            <person name="Endo T."/>
            <person name="Ito H."/>
            <person name="Hahn J.H."/>
            <person name="Kim H.I."/>
            <person name="Eun M.Y."/>
            <person name="Yano M."/>
            <person name="Jiang J."/>
            <person name="Gojobori T."/>
        </authorList>
    </citation>
    <scope>NUCLEOTIDE SEQUENCE</scope>
</reference>
<dbReference type="Proteomes" id="UP000000763">
    <property type="component" value="Chromosome 1"/>
</dbReference>
<reference evidence="5" key="2">
    <citation type="journal article" date="2005" name="Nature">
        <title>The map-based sequence of the rice genome.</title>
        <authorList>
            <consortium name="International rice genome sequencing project (IRGSP)"/>
            <person name="Matsumoto T."/>
            <person name="Wu J."/>
            <person name="Kanamori H."/>
            <person name="Katayose Y."/>
            <person name="Fujisawa M."/>
            <person name="Namiki N."/>
            <person name="Mizuno H."/>
            <person name="Yamamoto K."/>
            <person name="Antonio B.A."/>
            <person name="Baba T."/>
            <person name="Sakata K."/>
            <person name="Nagamura Y."/>
            <person name="Aoki H."/>
            <person name="Arikawa K."/>
            <person name="Arita K."/>
            <person name="Bito T."/>
            <person name="Chiden Y."/>
            <person name="Fujitsuka N."/>
            <person name="Fukunaka R."/>
            <person name="Hamada M."/>
            <person name="Harada C."/>
            <person name="Hayashi A."/>
            <person name="Hijishita S."/>
            <person name="Honda M."/>
            <person name="Hosokawa S."/>
            <person name="Ichikawa Y."/>
            <person name="Idonuma A."/>
            <person name="Iijima M."/>
            <person name="Ikeda M."/>
            <person name="Ikeno M."/>
            <person name="Ito K."/>
            <person name="Ito S."/>
            <person name="Ito T."/>
            <person name="Ito Y."/>
            <person name="Ito Y."/>
            <person name="Iwabuchi A."/>
            <person name="Kamiya K."/>
            <person name="Karasawa W."/>
            <person name="Kurita K."/>
            <person name="Katagiri S."/>
            <person name="Kikuta A."/>
            <person name="Kobayashi H."/>
            <person name="Kobayashi N."/>
            <person name="Machita K."/>
            <person name="Maehara T."/>
            <person name="Masukawa M."/>
            <person name="Mizubayashi T."/>
            <person name="Mukai Y."/>
            <person name="Nagasaki H."/>
            <person name="Nagata Y."/>
            <person name="Naito S."/>
            <person name="Nakashima M."/>
            <person name="Nakama Y."/>
            <person name="Nakamichi Y."/>
            <person name="Nakamura M."/>
            <person name="Meguro A."/>
            <person name="Negishi M."/>
            <person name="Ohta I."/>
            <person name="Ohta T."/>
            <person name="Okamoto M."/>
            <person name="Ono N."/>
            <person name="Saji S."/>
            <person name="Sakaguchi M."/>
            <person name="Sakai K."/>
            <person name="Shibata M."/>
            <person name="Shimokawa T."/>
            <person name="Song J."/>
            <person name="Takazaki Y."/>
            <person name="Terasawa K."/>
            <person name="Tsugane M."/>
            <person name="Tsuji K."/>
            <person name="Ueda S."/>
            <person name="Waki K."/>
            <person name="Yamagata H."/>
            <person name="Yamamoto M."/>
            <person name="Yamamoto S."/>
            <person name="Yamane H."/>
            <person name="Yoshiki S."/>
            <person name="Yoshihara R."/>
            <person name="Yukawa K."/>
            <person name="Zhong H."/>
            <person name="Yano M."/>
            <person name="Yuan Q."/>
            <person name="Ouyang S."/>
            <person name="Liu J."/>
            <person name="Jones K.M."/>
            <person name="Gansberger K."/>
            <person name="Moffat K."/>
            <person name="Hill J."/>
            <person name="Bera J."/>
            <person name="Fadrosh D."/>
            <person name="Jin S."/>
            <person name="Johri S."/>
            <person name="Kim M."/>
            <person name="Overton L."/>
            <person name="Reardon M."/>
            <person name="Tsitrin T."/>
            <person name="Vuong H."/>
            <person name="Weaver B."/>
            <person name="Ciecko A."/>
            <person name="Tallon L."/>
            <person name="Jackson J."/>
            <person name="Pai G."/>
            <person name="Aken S.V."/>
            <person name="Utterback T."/>
            <person name="Reidmuller S."/>
            <person name="Feldblyum T."/>
            <person name="Hsiao J."/>
            <person name="Zismann V."/>
            <person name="Iobst S."/>
            <person name="de Vazeille A.R."/>
            <person name="Buell C.R."/>
            <person name="Ying K."/>
            <person name="Li Y."/>
            <person name="Lu T."/>
            <person name="Huang Y."/>
            <person name="Zhao Q."/>
            <person name="Feng Q."/>
            <person name="Zhang L."/>
            <person name="Zhu J."/>
            <person name="Weng Q."/>
            <person name="Mu J."/>
            <person name="Lu Y."/>
            <person name="Fan D."/>
            <person name="Liu Y."/>
            <person name="Guan J."/>
            <person name="Zhang Y."/>
            <person name="Yu S."/>
            <person name="Liu X."/>
            <person name="Zhang Y."/>
            <person name="Hong G."/>
            <person name="Han B."/>
            <person name="Choisne N."/>
            <person name="Demange N."/>
            <person name="Orjeda G."/>
            <person name="Samain S."/>
            <person name="Cattolico L."/>
            <person name="Pelletier E."/>
            <person name="Couloux A."/>
            <person name="Segurens B."/>
            <person name="Wincker P."/>
            <person name="D'Hont A."/>
            <person name="Scarpelli C."/>
            <person name="Weissenbach J."/>
            <person name="Salanoubat M."/>
            <person name="Quetier F."/>
            <person name="Yu Y."/>
            <person name="Kim H.R."/>
            <person name="Rambo T."/>
            <person name="Currie J."/>
            <person name="Collura K."/>
            <person name="Luo M."/>
            <person name="Yang T."/>
            <person name="Ammiraju J.S.S."/>
            <person name="Engler F."/>
            <person name="Soderlund C."/>
            <person name="Wing R.A."/>
            <person name="Palmer L.E."/>
            <person name="de la Bastide M."/>
            <person name="Spiegel L."/>
            <person name="Nascimento L."/>
            <person name="Zutavern T."/>
            <person name="O'Shaughnessy A."/>
            <person name="Dike S."/>
            <person name="Dedhia N."/>
            <person name="Preston R."/>
            <person name="Balija V."/>
            <person name="McCombie W.R."/>
            <person name="Chow T."/>
            <person name="Chen H."/>
            <person name="Chung M."/>
            <person name="Chen C."/>
            <person name="Shaw J."/>
            <person name="Wu H."/>
            <person name="Hsiao K."/>
            <person name="Chao Y."/>
            <person name="Chu M."/>
            <person name="Cheng C."/>
            <person name="Hour A."/>
            <person name="Lee P."/>
            <person name="Lin S."/>
            <person name="Lin Y."/>
            <person name="Liou J."/>
            <person name="Liu S."/>
            <person name="Hsing Y."/>
            <person name="Raghuvanshi S."/>
            <person name="Mohanty A."/>
            <person name="Bharti A.K."/>
            <person name="Gaur A."/>
            <person name="Gupta V."/>
            <person name="Kumar D."/>
            <person name="Ravi V."/>
            <person name="Vij S."/>
            <person name="Kapur A."/>
            <person name="Khurana P."/>
            <person name="Khurana P."/>
            <person name="Khurana J.P."/>
            <person name="Tyagi A.K."/>
            <person name="Gaikwad K."/>
            <person name="Singh A."/>
            <person name="Dalal V."/>
            <person name="Srivastava S."/>
            <person name="Dixit A."/>
            <person name="Pal A.K."/>
            <person name="Ghazi I.A."/>
            <person name="Yadav M."/>
            <person name="Pandit A."/>
            <person name="Bhargava A."/>
            <person name="Sureshbabu K."/>
            <person name="Batra K."/>
            <person name="Sharma T.R."/>
            <person name="Mohapatra T."/>
            <person name="Singh N.K."/>
            <person name="Messing J."/>
            <person name="Nelson A.B."/>
            <person name="Fuks G."/>
            <person name="Kavchok S."/>
            <person name="Keizer G."/>
            <person name="Linton E."/>
            <person name="Llaca V."/>
            <person name="Song R."/>
            <person name="Tanyolac B."/>
            <person name="Young S."/>
            <person name="Ho-Il K."/>
            <person name="Hahn J.H."/>
            <person name="Sangsakoo G."/>
            <person name="Vanavichit A."/>
            <person name="de Mattos Luiz.A.T."/>
            <person name="Zimmer P.D."/>
            <person name="Malone G."/>
            <person name="Dellagostin O."/>
            <person name="de Oliveira A.C."/>
            <person name="Bevan M."/>
            <person name="Bancroft I."/>
            <person name="Minx P."/>
            <person name="Cordum H."/>
            <person name="Wilson R."/>
            <person name="Cheng Z."/>
            <person name="Jin W."/>
            <person name="Jiang J."/>
            <person name="Leong S.A."/>
            <person name="Iwama H."/>
            <person name="Gojobori T."/>
            <person name="Itoh T."/>
            <person name="Niimura Y."/>
            <person name="Fujii Y."/>
            <person name="Habara T."/>
            <person name="Sakai H."/>
            <person name="Sato Y."/>
            <person name="Wilson G."/>
            <person name="Kumar K."/>
            <person name="McCouch S."/>
            <person name="Juretic N."/>
            <person name="Hoen D."/>
            <person name="Wright S."/>
            <person name="Bruskiewich R."/>
            <person name="Bureau T."/>
            <person name="Miyao A."/>
            <person name="Hirochika H."/>
            <person name="Nishikawa T."/>
            <person name="Kadowaki K."/>
            <person name="Sugiura M."/>
            <person name="Burr B."/>
            <person name="Sasaki T."/>
        </authorList>
    </citation>
    <scope>NUCLEOTIDE SEQUENCE [LARGE SCALE GENOMIC DNA]</scope>
    <source>
        <strain evidence="5">cv. Nipponbare</strain>
    </source>
</reference>
<dbReference type="AlphaFoldDB" id="A0A0P0V5Z8"/>
<protein>
    <recommendedName>
        <fullName evidence="2">Trichome birefringence-like C-terminal domain-containing protein</fullName>
    </recommendedName>
</protein>
<name>A0A0P0V5Z8_ORYSJ</name>
<evidence type="ECO:0000259" key="2">
    <source>
        <dbReference type="Pfam" id="PF13839"/>
    </source>
</evidence>
<dbReference type="EMBL" id="AP003709">
    <property type="protein sequence ID" value="BAD68683.1"/>
    <property type="molecule type" value="Genomic_DNA"/>
</dbReference>
<reference evidence="5" key="3">
    <citation type="journal article" date="2008" name="Nucleic Acids Res.">
        <title>The rice annotation project database (RAP-DB): 2008 update.</title>
        <authorList>
            <consortium name="The rice annotation project (RAP)"/>
        </authorList>
    </citation>
    <scope>GENOME REANNOTATION</scope>
    <source>
        <strain evidence="5">cv. Nipponbare</strain>
    </source>
</reference>
<dbReference type="Proteomes" id="UP000817658">
    <property type="component" value="Chromosome 1"/>
</dbReference>
<sequence length="56" mass="6513">MLMDATAAMLMRPDGHPSRYGHLPNQKVQLYNDCIHWCLPGPIDIWNDMLFQMLLV</sequence>
<proteinExistence type="inferred from homology"/>
<dbReference type="Gramene" id="Os01t0652800-04">
    <property type="protein sequence ID" value="Os01t0652800-04"/>
    <property type="gene ID" value="Os01g0652800"/>
</dbReference>